<dbReference type="Pfam" id="PF13561">
    <property type="entry name" value="adh_short_C2"/>
    <property type="match status" value="1"/>
</dbReference>
<comment type="similarity">
    <text evidence="1">Belongs to the short-chain dehydrogenases/reductases (SDR) family.</text>
</comment>
<comment type="caution">
    <text evidence="3">The sequence shown here is derived from an EMBL/GenBank/DDBJ whole genome shotgun (WGS) entry which is preliminary data.</text>
</comment>
<keyword evidence="2" id="KW-0560">Oxidoreductase</keyword>
<name>A0ABT6LKQ2_9ACTN</name>
<reference evidence="3 4" key="1">
    <citation type="submission" date="2023-04" db="EMBL/GenBank/DDBJ databases">
        <title>Forest soil microbial communities from Buena Vista Peninsula, Colon Province, Panama.</title>
        <authorList>
            <person name="Bouskill N."/>
        </authorList>
    </citation>
    <scope>NUCLEOTIDE SEQUENCE [LARGE SCALE GENOMIC DNA]</scope>
    <source>
        <strain evidence="3 4">GGS1</strain>
    </source>
</reference>
<dbReference type="Gene3D" id="3.40.50.720">
    <property type="entry name" value="NAD(P)-binding Rossmann-like Domain"/>
    <property type="match status" value="1"/>
</dbReference>
<sequence length="261" mass="26578">MSTGFQETSTLRGTTVVVIGGSSGMGMGVARSAAAQGADVVIASRDAARLEVTRDRITGELAAAGVTAPGSVTAQPCDLADEDSVRGLFDRVGRLDHLVITASPGSAGGAFLDTPAAQARGLADGKLWGSWTAAREAALRMKRDTSAGSILFGTGGLAVKPAPGRAAVTVAFAAVEALARALAVELAPLRVNAIRPGLTDSDMWSSVPQAQREQIFGEFARTAPVRRVGSPEDFGTAATYLMTATFVTGVVLDVDGGAAYV</sequence>
<organism evidence="3 4">
    <name type="scientific">Streptomyces pseudovenezuelae</name>
    <dbReference type="NCBI Taxonomy" id="67350"/>
    <lineage>
        <taxon>Bacteria</taxon>
        <taxon>Bacillati</taxon>
        <taxon>Actinomycetota</taxon>
        <taxon>Actinomycetes</taxon>
        <taxon>Kitasatosporales</taxon>
        <taxon>Streptomycetaceae</taxon>
        <taxon>Streptomyces</taxon>
        <taxon>Streptomyces aurantiacus group</taxon>
    </lineage>
</organism>
<dbReference type="InterPro" id="IPR051122">
    <property type="entry name" value="SDR_DHRS6-like"/>
</dbReference>
<evidence type="ECO:0000313" key="4">
    <source>
        <dbReference type="Proteomes" id="UP001160499"/>
    </source>
</evidence>
<evidence type="ECO:0000313" key="3">
    <source>
        <dbReference type="EMBL" id="MDH6216891.1"/>
    </source>
</evidence>
<dbReference type="PANTHER" id="PTHR43477">
    <property type="entry name" value="DIHYDROANTICAPSIN 7-DEHYDROGENASE"/>
    <property type="match status" value="1"/>
</dbReference>
<dbReference type="Proteomes" id="UP001160499">
    <property type="component" value="Unassembled WGS sequence"/>
</dbReference>
<dbReference type="InterPro" id="IPR036291">
    <property type="entry name" value="NAD(P)-bd_dom_sf"/>
</dbReference>
<keyword evidence="4" id="KW-1185">Reference proteome</keyword>
<dbReference type="InterPro" id="IPR002347">
    <property type="entry name" value="SDR_fam"/>
</dbReference>
<proteinExistence type="inferred from homology"/>
<dbReference type="PRINTS" id="PR00081">
    <property type="entry name" value="GDHRDH"/>
</dbReference>
<accession>A0ABT6LKQ2</accession>
<dbReference type="PANTHER" id="PTHR43477:SF1">
    <property type="entry name" value="DIHYDROANTICAPSIN 7-DEHYDROGENASE"/>
    <property type="match status" value="1"/>
</dbReference>
<protein>
    <submittedName>
        <fullName evidence="3">NAD(P)-dependent dehydrogenase (Short-subunit alcohol dehydrogenase family)</fullName>
    </submittedName>
</protein>
<evidence type="ECO:0000256" key="1">
    <source>
        <dbReference type="ARBA" id="ARBA00006484"/>
    </source>
</evidence>
<dbReference type="SUPFAM" id="SSF51735">
    <property type="entry name" value="NAD(P)-binding Rossmann-fold domains"/>
    <property type="match status" value="1"/>
</dbReference>
<evidence type="ECO:0000256" key="2">
    <source>
        <dbReference type="ARBA" id="ARBA00023002"/>
    </source>
</evidence>
<dbReference type="RefSeq" id="WP_280877838.1">
    <property type="nucleotide sequence ID" value="NZ_JARXVH010000006.1"/>
</dbReference>
<dbReference type="CDD" id="cd05233">
    <property type="entry name" value="SDR_c"/>
    <property type="match status" value="1"/>
</dbReference>
<dbReference type="EMBL" id="JARXVH010000006">
    <property type="protein sequence ID" value="MDH6216891.1"/>
    <property type="molecule type" value="Genomic_DNA"/>
</dbReference>
<gene>
    <name evidence="3" type="ORF">M2283_004209</name>
</gene>